<dbReference type="VEuPathDB" id="TriTrypDB:TvY486_1004680"/>
<evidence type="ECO:0000313" key="3">
    <source>
        <dbReference type="EMBL" id="CCC51417.1"/>
    </source>
</evidence>
<keyword evidence="1" id="KW-0472">Membrane</keyword>
<keyword evidence="1" id="KW-1133">Transmembrane helix</keyword>
<name>G0U6B4_TRYVY</name>
<evidence type="ECO:0000256" key="2">
    <source>
        <dbReference type="SAM" id="SignalP"/>
    </source>
</evidence>
<accession>G0U6B4</accession>
<feature type="transmembrane region" description="Helical" evidence="1">
    <location>
        <begin position="256"/>
        <end position="276"/>
    </location>
</feature>
<organism evidence="3">
    <name type="scientific">Trypanosoma vivax (strain Y486)</name>
    <dbReference type="NCBI Taxonomy" id="1055687"/>
    <lineage>
        <taxon>Eukaryota</taxon>
        <taxon>Discoba</taxon>
        <taxon>Euglenozoa</taxon>
        <taxon>Kinetoplastea</taxon>
        <taxon>Metakinetoplastina</taxon>
        <taxon>Trypanosomatida</taxon>
        <taxon>Trypanosomatidae</taxon>
        <taxon>Trypanosoma</taxon>
        <taxon>Duttonella</taxon>
    </lineage>
</organism>
<gene>
    <name evidence="3" type="ORF">TVY486_1004680</name>
</gene>
<dbReference type="EMBL" id="HE573026">
    <property type="protein sequence ID" value="CCC51417.1"/>
    <property type="molecule type" value="Genomic_DNA"/>
</dbReference>
<dbReference type="AlphaFoldDB" id="G0U6B4"/>
<feature type="signal peptide" evidence="2">
    <location>
        <begin position="1"/>
        <end position="29"/>
    </location>
</feature>
<protein>
    <submittedName>
        <fullName evidence="3">Uncharacterized protein</fullName>
    </submittedName>
</protein>
<evidence type="ECO:0000256" key="1">
    <source>
        <dbReference type="SAM" id="Phobius"/>
    </source>
</evidence>
<keyword evidence="1" id="KW-0812">Transmembrane</keyword>
<reference evidence="3" key="1">
    <citation type="journal article" date="2012" name="Proc. Natl. Acad. Sci. U.S.A.">
        <title>Antigenic diversity is generated by distinct evolutionary mechanisms in African trypanosome species.</title>
        <authorList>
            <person name="Jackson A.P."/>
            <person name="Berry A."/>
            <person name="Aslett M."/>
            <person name="Allison H.C."/>
            <person name="Burton P."/>
            <person name="Vavrova-Anderson J."/>
            <person name="Brown R."/>
            <person name="Browne H."/>
            <person name="Corton N."/>
            <person name="Hauser H."/>
            <person name="Gamble J."/>
            <person name="Gilderthorp R."/>
            <person name="Marcello L."/>
            <person name="McQuillan J."/>
            <person name="Otto T.D."/>
            <person name="Quail M.A."/>
            <person name="Sanders M.J."/>
            <person name="van Tonder A."/>
            <person name="Ginger M.L."/>
            <person name="Field M.C."/>
            <person name="Barry J.D."/>
            <person name="Hertz-Fowler C."/>
            <person name="Berriman M."/>
        </authorList>
    </citation>
    <scope>NUCLEOTIDE SEQUENCE</scope>
    <source>
        <strain evidence="3">Y486</strain>
    </source>
</reference>
<sequence length="285" mass="32103">MWHSTEIVIRMRGALCLLVLYWSILCASADDAPTSAPVTELEKSMQFLREAVSQHDSFTVKQMIVNTGLKLQMAYYTPPPLYWVASETIDSSELANITHILVTHLNESNYDFGRYHPLTCAVHNRLARVVEALVSWPDTIREVHARYLNCDDLDYIPESVTVVVTLHSRDCFKNFPRTVEYVKSHLASAYQRYHERSGTPLTSSGEKSVWTDAFASSQRGRRPPGDRLVMNPRAFDDFLEAMTYYLLGEWSGACTLIFYLASGLVGCVVMGILVTVSRPGTQAAH</sequence>
<proteinExistence type="predicted"/>
<feature type="chain" id="PRO_5003410014" evidence="2">
    <location>
        <begin position="30"/>
        <end position="285"/>
    </location>
</feature>
<keyword evidence="2" id="KW-0732">Signal</keyword>